<protein>
    <recommendedName>
        <fullName evidence="1">Bacterial sugar transferase domain-containing protein</fullName>
    </recommendedName>
</protein>
<name>X1H0K4_9ZZZZ</name>
<sequence>MKILYKSTRVGKDGIPFKMYKIRTMVSGADRMGPCSTGLGDQRVTRLGWLLHKYKLDELPNLFNVLKGEMSLVGPRPYVPEDFATLPREQRRTLTKVKPGCTSPATLLVPFEEEAI</sequence>
<evidence type="ECO:0000259" key="1">
    <source>
        <dbReference type="Pfam" id="PF02397"/>
    </source>
</evidence>
<dbReference type="PANTHER" id="PTHR30576:SF0">
    <property type="entry name" value="UNDECAPRENYL-PHOSPHATE N-ACETYLGALACTOSAMINYL 1-PHOSPHATE TRANSFERASE-RELATED"/>
    <property type="match status" value="1"/>
</dbReference>
<proteinExistence type="predicted"/>
<comment type="caution">
    <text evidence="2">The sequence shown here is derived from an EMBL/GenBank/DDBJ whole genome shotgun (WGS) entry which is preliminary data.</text>
</comment>
<dbReference type="PANTHER" id="PTHR30576">
    <property type="entry name" value="COLANIC BIOSYNTHESIS UDP-GLUCOSE LIPID CARRIER TRANSFERASE"/>
    <property type="match status" value="1"/>
</dbReference>
<dbReference type="Pfam" id="PF02397">
    <property type="entry name" value="Bac_transf"/>
    <property type="match status" value="1"/>
</dbReference>
<dbReference type="InterPro" id="IPR003362">
    <property type="entry name" value="Bact_transf"/>
</dbReference>
<organism evidence="2">
    <name type="scientific">marine sediment metagenome</name>
    <dbReference type="NCBI Taxonomy" id="412755"/>
    <lineage>
        <taxon>unclassified sequences</taxon>
        <taxon>metagenomes</taxon>
        <taxon>ecological metagenomes</taxon>
    </lineage>
</organism>
<feature type="domain" description="Bacterial sugar transferase" evidence="1">
    <location>
        <begin position="2"/>
        <end position="106"/>
    </location>
</feature>
<dbReference type="GO" id="GO:0016780">
    <property type="term" value="F:phosphotransferase activity, for other substituted phosphate groups"/>
    <property type="evidence" value="ECO:0007669"/>
    <property type="project" value="TreeGrafter"/>
</dbReference>
<evidence type="ECO:0000313" key="2">
    <source>
        <dbReference type="EMBL" id="GAH38803.1"/>
    </source>
</evidence>
<accession>X1H0K4</accession>
<reference evidence="2" key="1">
    <citation type="journal article" date="2014" name="Front. Microbiol.">
        <title>High frequency of phylogenetically diverse reductive dehalogenase-homologous genes in deep subseafloor sedimentary metagenomes.</title>
        <authorList>
            <person name="Kawai M."/>
            <person name="Futagami T."/>
            <person name="Toyoda A."/>
            <person name="Takaki Y."/>
            <person name="Nishi S."/>
            <person name="Hori S."/>
            <person name="Arai W."/>
            <person name="Tsubouchi T."/>
            <person name="Morono Y."/>
            <person name="Uchiyama I."/>
            <person name="Ito T."/>
            <person name="Fujiyama A."/>
            <person name="Inagaki F."/>
            <person name="Takami H."/>
        </authorList>
    </citation>
    <scope>NUCLEOTIDE SEQUENCE</scope>
    <source>
        <strain evidence="2">Expedition CK06-06</strain>
    </source>
</reference>
<feature type="non-terminal residue" evidence="2">
    <location>
        <position position="116"/>
    </location>
</feature>
<dbReference type="AlphaFoldDB" id="X1H0K4"/>
<gene>
    <name evidence="2" type="ORF">S03H2_24480</name>
</gene>
<dbReference type="EMBL" id="BARU01013607">
    <property type="protein sequence ID" value="GAH38803.1"/>
    <property type="molecule type" value="Genomic_DNA"/>
</dbReference>